<protein>
    <recommendedName>
        <fullName evidence="3">Prevent-host-death family protein</fullName>
    </recommendedName>
</protein>
<proteinExistence type="predicted"/>
<comment type="caution">
    <text evidence="1">The sequence shown here is derived from an EMBL/GenBank/DDBJ whole genome shotgun (WGS) entry which is preliminary data.</text>
</comment>
<name>A0ABP9NSB4_9PSEU</name>
<dbReference type="Proteomes" id="UP001500804">
    <property type="component" value="Unassembled WGS sequence"/>
</dbReference>
<evidence type="ECO:0000313" key="1">
    <source>
        <dbReference type="EMBL" id="GAA5131384.1"/>
    </source>
</evidence>
<dbReference type="RefSeq" id="WP_345608467.1">
    <property type="nucleotide sequence ID" value="NZ_BAABJO010000023.1"/>
</dbReference>
<evidence type="ECO:0000313" key="2">
    <source>
        <dbReference type="Proteomes" id="UP001500804"/>
    </source>
</evidence>
<accession>A0ABP9NSB4</accession>
<gene>
    <name evidence="1" type="ORF">GCM10023320_54600</name>
</gene>
<sequence length="68" mass="7470">MTSKDKLIELVEQLPDDEAAELLELATQLYLLPARRRPLPAFVGIGDSGRTDVSERVDDLLGDGFGRS</sequence>
<keyword evidence="2" id="KW-1185">Reference proteome</keyword>
<organism evidence="1 2">
    <name type="scientific">Pseudonocardia adelaidensis</name>
    <dbReference type="NCBI Taxonomy" id="648754"/>
    <lineage>
        <taxon>Bacteria</taxon>
        <taxon>Bacillati</taxon>
        <taxon>Actinomycetota</taxon>
        <taxon>Actinomycetes</taxon>
        <taxon>Pseudonocardiales</taxon>
        <taxon>Pseudonocardiaceae</taxon>
        <taxon>Pseudonocardia</taxon>
    </lineage>
</organism>
<dbReference type="EMBL" id="BAABJO010000023">
    <property type="protein sequence ID" value="GAA5131384.1"/>
    <property type="molecule type" value="Genomic_DNA"/>
</dbReference>
<reference evidence="2" key="1">
    <citation type="journal article" date="2019" name="Int. J. Syst. Evol. Microbiol.">
        <title>The Global Catalogue of Microorganisms (GCM) 10K type strain sequencing project: providing services to taxonomists for standard genome sequencing and annotation.</title>
        <authorList>
            <consortium name="The Broad Institute Genomics Platform"/>
            <consortium name="The Broad Institute Genome Sequencing Center for Infectious Disease"/>
            <person name="Wu L."/>
            <person name="Ma J."/>
        </authorList>
    </citation>
    <scope>NUCLEOTIDE SEQUENCE [LARGE SCALE GENOMIC DNA]</scope>
    <source>
        <strain evidence="2">JCM 18302</strain>
    </source>
</reference>
<evidence type="ECO:0008006" key="3">
    <source>
        <dbReference type="Google" id="ProtNLM"/>
    </source>
</evidence>